<organism evidence="2 3">
    <name type="scientific">Bifidobacterium pullorum subsp. gallinarum</name>
    <dbReference type="NCBI Taxonomy" id="78344"/>
    <lineage>
        <taxon>Bacteria</taxon>
        <taxon>Bacillati</taxon>
        <taxon>Actinomycetota</taxon>
        <taxon>Actinomycetes</taxon>
        <taxon>Bifidobacteriales</taxon>
        <taxon>Bifidobacteriaceae</taxon>
        <taxon>Bifidobacterium</taxon>
    </lineage>
</organism>
<dbReference type="Gene3D" id="1.10.10.2910">
    <property type="match status" value="1"/>
</dbReference>
<dbReference type="AlphaFoldDB" id="A0A087APR4"/>
<name>A0A087APR4_9BIFI</name>
<evidence type="ECO:0000313" key="3">
    <source>
        <dbReference type="Proteomes" id="UP000029046"/>
    </source>
</evidence>
<gene>
    <name evidence="2" type="ORF">BIGA_1231</name>
</gene>
<evidence type="ECO:0000313" key="2">
    <source>
        <dbReference type="EMBL" id="KFI60764.1"/>
    </source>
</evidence>
<dbReference type="PANTHER" id="PTHR43236">
    <property type="entry name" value="ANTITOXIN HIGA1"/>
    <property type="match status" value="1"/>
</dbReference>
<sequence>MQTSVGINVPSRILDWVLNIGSKDRLTDAQLSNIREWRSGASLPTVKDIRTISDRLQVPFGYFFLSQPIDDTPPVCAHRTIGSRDIDRKPSRDLVDTVYAMSALQDWARQDRIDHDEEPFDFVGSVAVDVDSAGLTEALRQVLRLDEYWYRDGANSNPDTAFVYLRDHAEQAGIIVMMSGIVGENVRRRLDPEEFRAFALIDEYAPLVFINRADEPASARLFSLVHELAHILLGEDELYNDKSVSVAVTPVERLCNAAATALLMPDEDFSMAWGAAGGDADERIRAVRKLFPVSWVTVALRALHHRYISEEQYDAVCKRAKEWTATQKSRNVSSGGNYYATKSSRFDHRLLDRIVASVAEGRTSYTEAYRMTGTNRRTFQELLKRVEP</sequence>
<dbReference type="InterPro" id="IPR010359">
    <property type="entry name" value="IrrE_HExxH"/>
</dbReference>
<keyword evidence="3" id="KW-1185">Reference proteome</keyword>
<proteinExistence type="predicted"/>
<dbReference type="InterPro" id="IPR052345">
    <property type="entry name" value="Rad_response_metalloprotease"/>
</dbReference>
<dbReference type="Proteomes" id="UP000029046">
    <property type="component" value="Unassembled WGS sequence"/>
</dbReference>
<dbReference type="EMBL" id="JGYX01000003">
    <property type="protein sequence ID" value="KFI60764.1"/>
    <property type="molecule type" value="Genomic_DNA"/>
</dbReference>
<dbReference type="Pfam" id="PF06114">
    <property type="entry name" value="Peptidase_M78"/>
    <property type="match status" value="1"/>
</dbReference>
<protein>
    <submittedName>
        <fullName evidence="2">Putative Zn peptidase</fullName>
    </submittedName>
</protein>
<accession>A0A087APR4</accession>
<reference evidence="2 3" key="1">
    <citation type="submission" date="2014-03" db="EMBL/GenBank/DDBJ databases">
        <title>Genomics of Bifidobacteria.</title>
        <authorList>
            <person name="Ventura M."/>
            <person name="Milani C."/>
            <person name="Lugli G.A."/>
        </authorList>
    </citation>
    <scope>NUCLEOTIDE SEQUENCE [LARGE SCALE GENOMIC DNA]</scope>
    <source>
        <strain evidence="2 3">LMG 11586</strain>
    </source>
</reference>
<evidence type="ECO:0000259" key="1">
    <source>
        <dbReference type="Pfam" id="PF06114"/>
    </source>
</evidence>
<dbReference type="eggNOG" id="COG2856">
    <property type="taxonomic scope" value="Bacteria"/>
</dbReference>
<dbReference type="PANTHER" id="PTHR43236:SF2">
    <property type="entry name" value="BLL0069 PROTEIN"/>
    <property type="match status" value="1"/>
</dbReference>
<feature type="domain" description="IrrE N-terminal-like" evidence="1">
    <location>
        <begin position="170"/>
        <end position="301"/>
    </location>
</feature>
<comment type="caution">
    <text evidence="2">The sequence shown here is derived from an EMBL/GenBank/DDBJ whole genome shotgun (WGS) entry which is preliminary data.</text>
</comment>